<protein>
    <recommendedName>
        <fullName evidence="3">DUF6697 domain-containing protein</fullName>
    </recommendedName>
</protein>
<keyword evidence="5" id="KW-1185">Reference proteome</keyword>
<feature type="compositionally biased region" description="Basic residues" evidence="2">
    <location>
        <begin position="495"/>
        <end position="514"/>
    </location>
</feature>
<reference evidence="4" key="1">
    <citation type="submission" date="2023-03" db="EMBL/GenBank/DDBJ databases">
        <title>Massive genome expansion in bonnet fungi (Mycena s.s.) driven by repeated elements and novel gene families across ecological guilds.</title>
        <authorList>
            <consortium name="Lawrence Berkeley National Laboratory"/>
            <person name="Harder C.B."/>
            <person name="Miyauchi S."/>
            <person name="Viragh M."/>
            <person name="Kuo A."/>
            <person name="Thoen E."/>
            <person name="Andreopoulos B."/>
            <person name="Lu D."/>
            <person name="Skrede I."/>
            <person name="Drula E."/>
            <person name="Henrissat B."/>
            <person name="Morin E."/>
            <person name="Kohler A."/>
            <person name="Barry K."/>
            <person name="LaButti K."/>
            <person name="Morin E."/>
            <person name="Salamov A."/>
            <person name="Lipzen A."/>
            <person name="Mereny Z."/>
            <person name="Hegedus B."/>
            <person name="Baldrian P."/>
            <person name="Stursova M."/>
            <person name="Weitz H."/>
            <person name="Taylor A."/>
            <person name="Grigoriev I.V."/>
            <person name="Nagy L.G."/>
            <person name="Martin F."/>
            <person name="Kauserud H."/>
        </authorList>
    </citation>
    <scope>NUCLEOTIDE SEQUENCE</scope>
    <source>
        <strain evidence="4">CBHHK067</strain>
    </source>
</reference>
<feature type="region of interest" description="Disordered" evidence="2">
    <location>
        <begin position="161"/>
        <end position="244"/>
    </location>
</feature>
<evidence type="ECO:0000259" key="3">
    <source>
        <dbReference type="Pfam" id="PF20411"/>
    </source>
</evidence>
<sequence>MDANTTFELAGQEKEITRLRHEKQRLLAEVERVRRERDEAETQFANSQTKVAQLEHQVRKQTWRIADLEAERHALPIIHGVSEKLPPLDPAVPPQPPPLPEFIEISDHEEDEIVHDVEVLEEHSGGTENAHSLGTTDERTPPPHIPQIPKKERQFMDFVSIPPARSPSKPHAAAERPTSASSLIQSPSPGRFKRSRSASPSIERSPSSTVVEDDLSVKQFRPLRSVPPTPVPPVKRQRTSTTGNVKKVKKEAFTVPQNFIDVHLNNTPKLEINPVSLVVLYVSRAFLREEYGGSDQQFIQRFRCTDDTNTGRALVFPQADLNPFLPSRPGEPGLIFTLRREIADGEPWALFCKDHPSATAVWRYMGNYRNSPLGQSTAKQFQSQTPACQRRRGEQIAKAQKWPAYVDMRARIALRKAGLADDPEAVAREVTKITGKGKKGTPLGLTPQDVIDAFSRGEEALDIIKMQCVSYDHEFVADMARRHEIWNTPEAVAQRTRKKKQRATTRKRTVRKRASTPVDDSDSDFAVESEDSESKASVGRT</sequence>
<dbReference type="InterPro" id="IPR046520">
    <property type="entry name" value="DUF6697"/>
</dbReference>
<feature type="region of interest" description="Disordered" evidence="2">
    <location>
        <begin position="122"/>
        <end position="148"/>
    </location>
</feature>
<name>A0AAD7DHW0_MYCRO</name>
<feature type="compositionally biased region" description="Low complexity" evidence="2">
    <location>
        <begin position="197"/>
        <end position="208"/>
    </location>
</feature>
<feature type="compositionally biased region" description="Polar residues" evidence="2">
    <location>
        <begin position="126"/>
        <end position="135"/>
    </location>
</feature>
<gene>
    <name evidence="4" type="ORF">B0H17DRAFT_599853</name>
</gene>
<comment type="caution">
    <text evidence="4">The sequence shown here is derived from an EMBL/GenBank/DDBJ whole genome shotgun (WGS) entry which is preliminary data.</text>
</comment>
<keyword evidence="1" id="KW-0175">Coiled coil</keyword>
<organism evidence="4 5">
    <name type="scientific">Mycena rosella</name>
    <name type="common">Pink bonnet</name>
    <name type="synonym">Agaricus rosellus</name>
    <dbReference type="NCBI Taxonomy" id="1033263"/>
    <lineage>
        <taxon>Eukaryota</taxon>
        <taxon>Fungi</taxon>
        <taxon>Dikarya</taxon>
        <taxon>Basidiomycota</taxon>
        <taxon>Agaricomycotina</taxon>
        <taxon>Agaricomycetes</taxon>
        <taxon>Agaricomycetidae</taxon>
        <taxon>Agaricales</taxon>
        <taxon>Marasmiineae</taxon>
        <taxon>Mycenaceae</taxon>
        <taxon>Mycena</taxon>
    </lineage>
</organism>
<dbReference type="AlphaFoldDB" id="A0AAD7DHW0"/>
<proteinExistence type="predicted"/>
<accession>A0AAD7DHW0</accession>
<evidence type="ECO:0000256" key="1">
    <source>
        <dbReference type="SAM" id="Coils"/>
    </source>
</evidence>
<feature type="domain" description="DUF6697" evidence="3">
    <location>
        <begin position="282"/>
        <end position="481"/>
    </location>
</feature>
<feature type="compositionally biased region" description="Acidic residues" evidence="2">
    <location>
        <begin position="519"/>
        <end position="531"/>
    </location>
</feature>
<dbReference type="EMBL" id="JARKIE010000068">
    <property type="protein sequence ID" value="KAJ7689956.1"/>
    <property type="molecule type" value="Genomic_DNA"/>
</dbReference>
<dbReference type="Pfam" id="PF20411">
    <property type="entry name" value="DUF6697"/>
    <property type="match status" value="1"/>
</dbReference>
<dbReference type="Proteomes" id="UP001221757">
    <property type="component" value="Unassembled WGS sequence"/>
</dbReference>
<feature type="coiled-coil region" evidence="1">
    <location>
        <begin position="9"/>
        <end position="71"/>
    </location>
</feature>
<evidence type="ECO:0000256" key="2">
    <source>
        <dbReference type="SAM" id="MobiDB-lite"/>
    </source>
</evidence>
<feature type="compositionally biased region" description="Polar residues" evidence="2">
    <location>
        <begin position="178"/>
        <end position="188"/>
    </location>
</feature>
<evidence type="ECO:0000313" key="5">
    <source>
        <dbReference type="Proteomes" id="UP001221757"/>
    </source>
</evidence>
<evidence type="ECO:0000313" key="4">
    <source>
        <dbReference type="EMBL" id="KAJ7689956.1"/>
    </source>
</evidence>
<feature type="region of interest" description="Disordered" evidence="2">
    <location>
        <begin position="491"/>
        <end position="541"/>
    </location>
</feature>